<sequence length="98" mass="11406">MSSPDELPQIDNGMSYTSNKLFTSKLSKLYKFENLPEPGNATEEQEAFHIDTQNNYNRETIQQPQSVDISDEVYNNPNLHSEEQEEFEIPDDFKLFTN</sequence>
<keyword evidence="2" id="KW-1185">Reference proteome</keyword>
<proteinExistence type="predicted"/>
<dbReference type="Proteomes" id="UP000247702">
    <property type="component" value="Unassembled WGS sequence"/>
</dbReference>
<organism evidence="1 2">
    <name type="scientific">Rhizophagus clarus</name>
    <dbReference type="NCBI Taxonomy" id="94130"/>
    <lineage>
        <taxon>Eukaryota</taxon>
        <taxon>Fungi</taxon>
        <taxon>Fungi incertae sedis</taxon>
        <taxon>Mucoromycota</taxon>
        <taxon>Glomeromycotina</taxon>
        <taxon>Glomeromycetes</taxon>
        <taxon>Glomerales</taxon>
        <taxon>Glomeraceae</taxon>
        <taxon>Rhizophagus</taxon>
    </lineage>
</organism>
<evidence type="ECO:0000313" key="2">
    <source>
        <dbReference type="Proteomes" id="UP000247702"/>
    </source>
</evidence>
<dbReference type="EMBL" id="BEXD01004404">
    <property type="protein sequence ID" value="GBC10664.1"/>
    <property type="molecule type" value="Genomic_DNA"/>
</dbReference>
<comment type="caution">
    <text evidence="1">The sequence shown here is derived from an EMBL/GenBank/DDBJ whole genome shotgun (WGS) entry which is preliminary data.</text>
</comment>
<dbReference type="STRING" id="94130.A0A2Z6S5L7"/>
<dbReference type="AlphaFoldDB" id="A0A2Z6S5L7"/>
<protein>
    <submittedName>
        <fullName evidence="1">Uncharacterized protein</fullName>
    </submittedName>
</protein>
<evidence type="ECO:0000313" key="1">
    <source>
        <dbReference type="EMBL" id="GBC10664.1"/>
    </source>
</evidence>
<reference evidence="1 2" key="1">
    <citation type="submission" date="2017-11" db="EMBL/GenBank/DDBJ databases">
        <title>The genome of Rhizophagus clarus HR1 reveals common genetic basis of auxotrophy among arbuscular mycorrhizal fungi.</title>
        <authorList>
            <person name="Kobayashi Y."/>
        </authorList>
    </citation>
    <scope>NUCLEOTIDE SEQUENCE [LARGE SCALE GENOMIC DNA]</scope>
    <source>
        <strain evidence="1 2">HR1</strain>
    </source>
</reference>
<accession>A0A2Z6S5L7</accession>
<name>A0A2Z6S5L7_9GLOM</name>
<gene>
    <name evidence="1" type="ORF">RclHR1_09800008</name>
</gene>